<keyword evidence="1" id="KW-0812">Transmembrane</keyword>
<geneLocation type="mitochondrion" evidence="2"/>
<feature type="transmembrane region" description="Helical" evidence="1">
    <location>
        <begin position="114"/>
        <end position="135"/>
    </location>
</feature>
<evidence type="ECO:0000313" key="2">
    <source>
        <dbReference type="EMBL" id="AHZ94373.1"/>
    </source>
</evidence>
<gene>
    <name evidence="2" type="primary">ND2</name>
</gene>
<feature type="transmembrane region" description="Helical" evidence="1">
    <location>
        <begin position="167"/>
        <end position="187"/>
    </location>
</feature>
<feature type="transmembrane region" description="Helical" evidence="1">
    <location>
        <begin position="6"/>
        <end position="37"/>
    </location>
</feature>
<sequence length="188" mass="22733">MFFFFIVFFFFCINYSPFFMWVMLEMGNLFLLLYLFISYEDGNYSKKAGIIMYFFIQMVGSMGLLIGVFFNYSFFFMFFFLMKLGSFPFFMWVVTIFSLFIPQDLFIISAMTKILPLFMFIMIIPKSSFFFFFFFLKKNSFMKFLSLLSLLGFPPSLVFYMKFKMILLSQLPTLFIFLIFLPNLLFFF</sequence>
<evidence type="ECO:0000256" key="1">
    <source>
        <dbReference type="SAM" id="Phobius"/>
    </source>
</evidence>
<proteinExistence type="predicted"/>
<dbReference type="AlphaFoldDB" id="A0A059VEN3"/>
<keyword evidence="2" id="KW-0496">Mitochondrion</keyword>
<feature type="transmembrane region" description="Helical" evidence="1">
    <location>
        <begin position="76"/>
        <end position="102"/>
    </location>
</feature>
<feature type="transmembrane region" description="Helical" evidence="1">
    <location>
        <begin position="141"/>
        <end position="160"/>
    </location>
</feature>
<organism evidence="2">
    <name type="scientific">Lissoclinum patella</name>
    <dbReference type="NCBI Taxonomy" id="13110"/>
    <lineage>
        <taxon>Eukaryota</taxon>
        <taxon>Metazoa</taxon>
        <taxon>Chordata</taxon>
        <taxon>Tunicata</taxon>
        <taxon>Ascidiacea</taxon>
        <taxon>Aplousobranchia</taxon>
        <taxon>Didemnidae</taxon>
        <taxon>Lissoclinum</taxon>
    </lineage>
</organism>
<feature type="transmembrane region" description="Helical" evidence="1">
    <location>
        <begin position="49"/>
        <end position="70"/>
    </location>
</feature>
<keyword evidence="1" id="KW-0472">Membrane</keyword>
<keyword evidence="1" id="KW-1133">Transmembrane helix</keyword>
<dbReference type="EMBL" id="KJ596323">
    <property type="protein sequence ID" value="AHZ94373.1"/>
    <property type="molecule type" value="Genomic_DNA"/>
</dbReference>
<protein>
    <submittedName>
        <fullName evidence="2">NADH dehydrogenase subunit 2</fullName>
    </submittedName>
</protein>
<name>A0A059VEN3_9ASCI</name>
<accession>A0A059VEN3</accession>
<reference evidence="2" key="1">
    <citation type="journal article" date="2014" name="PLoS ONE">
        <title>Host Control of Symbiont Natural Product Chemistry in Cryptic Populations of the Tunicate Lissoclinum patella.</title>
        <authorList>
            <person name="Kwan J.C."/>
            <person name="Tianero M.D."/>
            <person name="Donia M.S."/>
            <person name="Wyche T.P."/>
            <person name="Bugni T.S."/>
            <person name="Schmidt E.W."/>
        </authorList>
    </citation>
    <scope>NUCLEOTIDE SEQUENCE</scope>
    <source>
        <strain evidence="2">L6</strain>
    </source>
</reference>